<proteinExistence type="predicted"/>
<dbReference type="eggNOG" id="KOG1075">
    <property type="taxonomic scope" value="Eukaryota"/>
</dbReference>
<dbReference type="EMBL" id="EQ973951">
    <property type="protein sequence ID" value="EEF37368.1"/>
    <property type="molecule type" value="Genomic_DNA"/>
</dbReference>
<sequence length="147" mass="16822">MKNYVPKIKIDPWLPTEYPFKASRNPSSHPEIHWVHQLIDSELSLWREDLVRSLFPPYEAAIILGLPVSLTQARDRLVWHFTSSGSYELRSGYYVAKELLASAAPSQAAVPHDDTQARVNRDAIWKLPALGPETSPWVRWNSIFDSL</sequence>
<keyword evidence="2" id="KW-1185">Reference proteome</keyword>
<name>B9SGC2_RICCO</name>
<reference evidence="2" key="1">
    <citation type="journal article" date="2010" name="Nat. Biotechnol.">
        <title>Draft genome sequence of the oilseed species Ricinus communis.</title>
        <authorList>
            <person name="Chan A.P."/>
            <person name="Crabtree J."/>
            <person name="Zhao Q."/>
            <person name="Lorenzi H."/>
            <person name="Orvis J."/>
            <person name="Puiu D."/>
            <person name="Melake-Berhan A."/>
            <person name="Jones K.M."/>
            <person name="Redman J."/>
            <person name="Chen G."/>
            <person name="Cahoon E.B."/>
            <person name="Gedil M."/>
            <person name="Stanke M."/>
            <person name="Haas B.J."/>
            <person name="Wortman J.R."/>
            <person name="Fraser-Liggett C.M."/>
            <person name="Ravel J."/>
            <person name="Rabinowicz P.D."/>
        </authorList>
    </citation>
    <scope>NUCLEOTIDE SEQUENCE [LARGE SCALE GENOMIC DNA]</scope>
    <source>
        <strain evidence="2">cv. Hale</strain>
    </source>
</reference>
<evidence type="ECO:0000313" key="1">
    <source>
        <dbReference type="EMBL" id="EEF37368.1"/>
    </source>
</evidence>
<accession>B9SGC2</accession>
<protein>
    <submittedName>
        <fullName evidence="1">Uncharacterized protein</fullName>
    </submittedName>
</protein>
<dbReference type="InParanoid" id="B9SGC2"/>
<dbReference type="AlphaFoldDB" id="B9SGC2"/>
<dbReference type="Proteomes" id="UP000008311">
    <property type="component" value="Unassembled WGS sequence"/>
</dbReference>
<gene>
    <name evidence="1" type="ORF">RCOM_0882000</name>
</gene>
<evidence type="ECO:0000313" key="2">
    <source>
        <dbReference type="Proteomes" id="UP000008311"/>
    </source>
</evidence>
<organism evidence="1 2">
    <name type="scientific">Ricinus communis</name>
    <name type="common">Castor bean</name>
    <dbReference type="NCBI Taxonomy" id="3988"/>
    <lineage>
        <taxon>Eukaryota</taxon>
        <taxon>Viridiplantae</taxon>
        <taxon>Streptophyta</taxon>
        <taxon>Embryophyta</taxon>
        <taxon>Tracheophyta</taxon>
        <taxon>Spermatophyta</taxon>
        <taxon>Magnoliopsida</taxon>
        <taxon>eudicotyledons</taxon>
        <taxon>Gunneridae</taxon>
        <taxon>Pentapetalae</taxon>
        <taxon>rosids</taxon>
        <taxon>fabids</taxon>
        <taxon>Malpighiales</taxon>
        <taxon>Euphorbiaceae</taxon>
        <taxon>Acalyphoideae</taxon>
        <taxon>Acalypheae</taxon>
        <taxon>Ricinus</taxon>
    </lineage>
</organism>